<gene>
    <name evidence="9" type="ORF">SAMN04488558_10115</name>
</gene>
<keyword evidence="10" id="KW-1185">Reference proteome</keyword>
<evidence type="ECO:0000256" key="6">
    <source>
        <dbReference type="ARBA" id="ARBA00023065"/>
    </source>
</evidence>
<feature type="transmembrane region" description="Helical" evidence="8">
    <location>
        <begin position="361"/>
        <end position="383"/>
    </location>
</feature>
<dbReference type="Pfam" id="PF02386">
    <property type="entry name" value="TrkH"/>
    <property type="match status" value="1"/>
</dbReference>
<name>A0A1H8YUN8_9LACT</name>
<dbReference type="EMBL" id="FOEN01000001">
    <property type="protein sequence ID" value="SEP55920.1"/>
    <property type="molecule type" value="Genomic_DNA"/>
</dbReference>
<keyword evidence="3" id="KW-1003">Cell membrane</keyword>
<dbReference type="GO" id="GO:0008324">
    <property type="term" value="F:monoatomic cation transmembrane transporter activity"/>
    <property type="evidence" value="ECO:0007669"/>
    <property type="project" value="InterPro"/>
</dbReference>
<evidence type="ECO:0000256" key="1">
    <source>
        <dbReference type="ARBA" id="ARBA00004651"/>
    </source>
</evidence>
<proteinExistence type="predicted"/>
<evidence type="ECO:0000256" key="2">
    <source>
        <dbReference type="ARBA" id="ARBA00022448"/>
    </source>
</evidence>
<keyword evidence="5 8" id="KW-1133">Transmembrane helix</keyword>
<feature type="transmembrane region" description="Helical" evidence="8">
    <location>
        <begin position="20"/>
        <end position="38"/>
    </location>
</feature>
<feature type="transmembrane region" description="Helical" evidence="8">
    <location>
        <begin position="155"/>
        <end position="174"/>
    </location>
</feature>
<accession>A0A1H8YUN8</accession>
<organism evidence="9 10">
    <name type="scientific">Ignavigranum ruoffiae</name>
    <dbReference type="NCBI Taxonomy" id="89093"/>
    <lineage>
        <taxon>Bacteria</taxon>
        <taxon>Bacillati</taxon>
        <taxon>Bacillota</taxon>
        <taxon>Bacilli</taxon>
        <taxon>Lactobacillales</taxon>
        <taxon>Aerococcaceae</taxon>
        <taxon>Ignavigranum</taxon>
    </lineage>
</organism>
<evidence type="ECO:0000256" key="3">
    <source>
        <dbReference type="ARBA" id="ARBA00022475"/>
    </source>
</evidence>
<evidence type="ECO:0000256" key="7">
    <source>
        <dbReference type="ARBA" id="ARBA00023136"/>
    </source>
</evidence>
<comment type="subcellular location">
    <subcellularLocation>
        <location evidence="1">Cell membrane</location>
        <topology evidence="1">Multi-pass membrane protein</topology>
    </subcellularLocation>
</comment>
<dbReference type="Proteomes" id="UP000198833">
    <property type="component" value="Unassembled WGS sequence"/>
</dbReference>
<dbReference type="InterPro" id="IPR003445">
    <property type="entry name" value="Cat_transpt"/>
</dbReference>
<reference evidence="9 10" key="1">
    <citation type="submission" date="2016-10" db="EMBL/GenBank/DDBJ databases">
        <authorList>
            <person name="de Groot N.N."/>
        </authorList>
    </citation>
    <scope>NUCLEOTIDE SEQUENCE [LARGE SCALE GENOMIC DNA]</scope>
    <source>
        <strain evidence="9 10">DSM 15695</strain>
    </source>
</reference>
<feature type="transmembrane region" description="Helical" evidence="8">
    <location>
        <begin position="423"/>
        <end position="444"/>
    </location>
</feature>
<feature type="transmembrane region" description="Helical" evidence="8">
    <location>
        <begin position="309"/>
        <end position="340"/>
    </location>
</feature>
<dbReference type="GO" id="GO:0005886">
    <property type="term" value="C:plasma membrane"/>
    <property type="evidence" value="ECO:0007669"/>
    <property type="project" value="UniProtKB-SubCell"/>
</dbReference>
<evidence type="ECO:0000256" key="5">
    <source>
        <dbReference type="ARBA" id="ARBA00022989"/>
    </source>
</evidence>
<feature type="transmembrane region" description="Helical" evidence="8">
    <location>
        <begin position="194"/>
        <end position="214"/>
    </location>
</feature>
<feature type="transmembrane region" description="Helical" evidence="8">
    <location>
        <begin position="129"/>
        <end position="148"/>
    </location>
</feature>
<dbReference type="PANTHER" id="PTHR32024">
    <property type="entry name" value="TRK SYSTEM POTASSIUM UPTAKE PROTEIN TRKG-RELATED"/>
    <property type="match status" value="1"/>
</dbReference>
<dbReference type="PANTHER" id="PTHR32024:SF1">
    <property type="entry name" value="KTR SYSTEM POTASSIUM UPTAKE PROTEIN B"/>
    <property type="match status" value="1"/>
</dbReference>
<dbReference type="AlphaFoldDB" id="A0A1H8YUN8"/>
<feature type="transmembrane region" description="Helical" evidence="8">
    <location>
        <begin position="81"/>
        <end position="102"/>
    </location>
</feature>
<keyword evidence="7 8" id="KW-0472">Membrane</keyword>
<evidence type="ECO:0000256" key="8">
    <source>
        <dbReference type="SAM" id="Phobius"/>
    </source>
</evidence>
<keyword evidence="2" id="KW-0813">Transport</keyword>
<keyword evidence="4 8" id="KW-0812">Transmembrane</keyword>
<evidence type="ECO:0000256" key="4">
    <source>
        <dbReference type="ARBA" id="ARBA00022692"/>
    </source>
</evidence>
<protein>
    <submittedName>
        <fullName evidence="9">Trk-type K+ transport system, membrane component</fullName>
    </submittedName>
</protein>
<dbReference type="STRING" id="89093.SAMN04488558_10115"/>
<feature type="transmembrane region" description="Helical" evidence="8">
    <location>
        <begin position="50"/>
        <end position="69"/>
    </location>
</feature>
<feature type="transmembrane region" description="Helical" evidence="8">
    <location>
        <begin position="244"/>
        <end position="263"/>
    </location>
</feature>
<evidence type="ECO:0000313" key="10">
    <source>
        <dbReference type="Proteomes" id="UP000198833"/>
    </source>
</evidence>
<keyword evidence="6" id="KW-0406">Ion transport</keyword>
<sequence length="462" mass="51528">MTMKKLIDNILGTEAKKIAFSFFIVIFTGSVLLSLPISNQVGSQASYFDHLFMATSMVCVTGLSTVAVVDTYTIFGQIVSMFLMQIGGLSLMTFVSISFYYLRHHVSLKNQYLVQSTINRKSNYDLKDFVLTMLKFTFMIEGGLAVILATQLIPIYGVFKGIFSSIYIAISAFNNAGFDNLGSTSLLQFKDNPIVLLPIAITIVFAGLGFSVWYELKILKRKFFTARPMSLKLFLRRISIHSRTVILTTFYILLIGTISSWLLEFNNPETIGNMSILNQGVNSFFQTVTMRTAGFASLNYQETHRATNLIYIIQMVIGGGPGGTAGGIKVTTFAILFTYLRAELTGRTYLTIFKRSLTHDIFRRAMSVFFFYSFALLIGWFLLLLSNPRLDSFDLLFEGVSALSTVGVSANLTGLLNRFGQAVIVMMMFLGRVGPLTVFMSLSLRQHQNSDIKYADADLLIG</sequence>
<evidence type="ECO:0000313" key="9">
    <source>
        <dbReference type="EMBL" id="SEP55920.1"/>
    </source>
</evidence>
<dbReference type="GO" id="GO:0030001">
    <property type="term" value="P:metal ion transport"/>
    <property type="evidence" value="ECO:0007669"/>
    <property type="project" value="UniProtKB-ARBA"/>
</dbReference>